<keyword evidence="4" id="KW-1185">Reference proteome</keyword>
<dbReference type="Proteomes" id="UP000215316">
    <property type="component" value="Unassembled WGS sequence"/>
</dbReference>
<sequence>MLNENNESDIATEPQRQPASEEVTSSRRRITRRSWVIAGVSLLVAVIVVVVVVLVANLLREQAETKAEAVAAYSSIRTSHLSAISNLRNSIDSAEAVTETKAEGDVEDGSLLRELTAEVGTAKAGLAESQRKYIDPAGFGSDEVDAAAAGLGLARYQAEIATKSLNEARVAVVDSASAHDARIAEEEQAAKTAAAKASAGTIAFEDLARAGNSAIGTYYRFEGRIIQDAGGGTYRVNMTKDPGYTRVFWEDTILVSVSGTPGTRLIEDDIISFTAASAGEQSYTTVLGATVTLPLVIAEASDISVTGRAD</sequence>
<evidence type="ECO:0000313" key="4">
    <source>
        <dbReference type="Proteomes" id="UP000215316"/>
    </source>
</evidence>
<keyword evidence="2" id="KW-0812">Transmembrane</keyword>
<keyword evidence="2" id="KW-0472">Membrane</keyword>
<feature type="transmembrane region" description="Helical" evidence="2">
    <location>
        <begin position="35"/>
        <end position="59"/>
    </location>
</feature>
<keyword evidence="2" id="KW-1133">Transmembrane helix</keyword>
<dbReference type="EMBL" id="MZMQ01000001">
    <property type="protein sequence ID" value="OQJ62379.1"/>
    <property type="molecule type" value="Genomic_DNA"/>
</dbReference>
<reference evidence="3" key="1">
    <citation type="submission" date="2017-08" db="EMBL/GenBank/DDBJ databases">
        <title>Genomes of multiple Clavibacter strains from different subspecies.</title>
        <authorList>
            <person name="Yuan X.-K."/>
            <person name="Li X.-S."/>
            <person name="Nie J."/>
            <person name="De Boer S.H."/>
        </authorList>
    </citation>
    <scope>NUCLEOTIDE SEQUENCE [LARGE SCALE GENOMIC DNA]</scope>
    <source>
        <strain evidence="3">ATCC 33566</strain>
    </source>
</reference>
<dbReference type="AlphaFoldDB" id="A0A225C732"/>
<evidence type="ECO:0000313" key="3">
    <source>
        <dbReference type="EMBL" id="OQJ62379.1"/>
    </source>
</evidence>
<protein>
    <submittedName>
        <fullName evidence="3">Uncharacterized protein</fullName>
    </submittedName>
</protein>
<evidence type="ECO:0000256" key="1">
    <source>
        <dbReference type="SAM" id="MobiDB-lite"/>
    </source>
</evidence>
<gene>
    <name evidence="3" type="ORF">B5P24_04830</name>
</gene>
<comment type="caution">
    <text evidence="3">The sequence shown here is derived from an EMBL/GenBank/DDBJ whole genome shotgun (WGS) entry which is preliminary data.</text>
</comment>
<accession>A0A225C732</accession>
<name>A0A225C732_9MICO</name>
<proteinExistence type="predicted"/>
<evidence type="ECO:0000256" key="2">
    <source>
        <dbReference type="SAM" id="Phobius"/>
    </source>
</evidence>
<feature type="region of interest" description="Disordered" evidence="1">
    <location>
        <begin position="1"/>
        <end position="25"/>
    </location>
</feature>
<dbReference type="RefSeq" id="WP_094126871.1">
    <property type="nucleotide sequence ID" value="NZ_CP040788.1"/>
</dbReference>
<feature type="compositionally biased region" description="Polar residues" evidence="1">
    <location>
        <begin position="1"/>
        <end position="18"/>
    </location>
</feature>
<dbReference type="OrthoDB" id="5149853at2"/>
<organism evidence="3 4">
    <name type="scientific">Clavibacter tessellarius</name>
    <dbReference type="NCBI Taxonomy" id="31965"/>
    <lineage>
        <taxon>Bacteria</taxon>
        <taxon>Bacillati</taxon>
        <taxon>Actinomycetota</taxon>
        <taxon>Actinomycetes</taxon>
        <taxon>Micrococcales</taxon>
        <taxon>Microbacteriaceae</taxon>
        <taxon>Clavibacter</taxon>
    </lineage>
</organism>